<organism evidence="1 3">
    <name type="scientific">Persicobacter psychrovividus</name>
    <dbReference type="NCBI Taxonomy" id="387638"/>
    <lineage>
        <taxon>Bacteria</taxon>
        <taxon>Pseudomonadati</taxon>
        <taxon>Bacteroidota</taxon>
        <taxon>Cytophagia</taxon>
        <taxon>Cytophagales</taxon>
        <taxon>Persicobacteraceae</taxon>
        <taxon>Persicobacter</taxon>
    </lineage>
</organism>
<dbReference type="EMBL" id="AP025294">
    <property type="protein sequence ID" value="BDD01484.1"/>
    <property type="molecule type" value="Genomic_DNA"/>
</dbReference>
<evidence type="ECO:0000313" key="2">
    <source>
        <dbReference type="EMBL" id="BDD01484.1"/>
    </source>
</evidence>
<geneLocation type="plasmid" evidence="1 3">
    <name>pPP2</name>
</geneLocation>
<keyword evidence="3" id="KW-1185">Reference proteome</keyword>
<proteinExistence type="predicted"/>
<dbReference type="Pfam" id="PF20383">
    <property type="entry name" value="DUF6678"/>
    <property type="match status" value="1"/>
</dbReference>
<keyword evidence="1" id="KW-0614">Plasmid</keyword>
<evidence type="ECO:0000313" key="3">
    <source>
        <dbReference type="Proteomes" id="UP001354989"/>
    </source>
</evidence>
<gene>
    <name evidence="1" type="ORF">PEPS_37070</name>
    <name evidence="2" type="ORF">PEPS_37640</name>
</gene>
<reference evidence="1 3" key="1">
    <citation type="submission" date="2021-12" db="EMBL/GenBank/DDBJ databases">
        <title>Genome sequencing of bacteria with rrn-lacking chromosome and rrn-plasmid.</title>
        <authorList>
            <person name="Anda M."/>
            <person name="Iwasaki W."/>
        </authorList>
    </citation>
    <scope>NUCLEOTIDE SEQUENCE [LARGE SCALE GENOMIC DNA]</scope>
    <source>
        <strain evidence="1 3">NBRC 101262</strain>
        <plasmid evidence="1 3">pPP2</plasmid>
    </source>
</reference>
<dbReference type="InterPro" id="IPR046500">
    <property type="entry name" value="DUF6678"/>
</dbReference>
<evidence type="ECO:0000313" key="1">
    <source>
        <dbReference type="EMBL" id="BDD01427.1"/>
    </source>
</evidence>
<name>A0ABN6LIN4_9BACT</name>
<protein>
    <submittedName>
        <fullName evidence="1">Uncharacterized protein</fullName>
    </submittedName>
</protein>
<dbReference type="RefSeq" id="WP_338398721.1">
    <property type="nucleotide sequence ID" value="NZ_AP025294.1"/>
</dbReference>
<accession>A0ABN6LIN4</accession>
<sequence>MKIRKDTPVRLKTFLGTNISPEDVDKFDDYWKLIGQSGTVINDKLSDKERVLVLFDRDLDDFQLANHNPIKNSLIIKKSDLELDGFGIYQQKLDKELLKRTSYMNNTKWFKIFNQLKKDKLFFSVAQVKFLISDTATGFSFDKFDSDHFDNSGFGDIGGGPFNFNEIEWISIPRKPEFERRNRDEKLNPKIISQPIDELVKAINMLGHFEYDLDEFELKIYGYK</sequence>
<dbReference type="Proteomes" id="UP001354989">
    <property type="component" value="Plasmid pPP2"/>
</dbReference>
<dbReference type="EMBL" id="AP025294">
    <property type="protein sequence ID" value="BDD01427.1"/>
    <property type="molecule type" value="Genomic_DNA"/>
</dbReference>